<dbReference type="EMBL" id="CAXAMN010002114">
    <property type="protein sequence ID" value="CAK8997839.1"/>
    <property type="molecule type" value="Genomic_DNA"/>
</dbReference>
<keyword evidence="4" id="KW-1185">Reference proteome</keyword>
<feature type="transmembrane region" description="Helical" evidence="2">
    <location>
        <begin position="169"/>
        <end position="190"/>
    </location>
</feature>
<gene>
    <name evidence="3" type="ORF">CCMP2556_LOCUS5013</name>
</gene>
<comment type="caution">
    <text evidence="3">The sequence shown here is derived from an EMBL/GenBank/DDBJ whole genome shotgun (WGS) entry which is preliminary data.</text>
</comment>
<evidence type="ECO:0000313" key="4">
    <source>
        <dbReference type="Proteomes" id="UP001642484"/>
    </source>
</evidence>
<proteinExistence type="predicted"/>
<evidence type="ECO:0000256" key="1">
    <source>
        <dbReference type="SAM" id="Coils"/>
    </source>
</evidence>
<keyword evidence="2" id="KW-1133">Transmembrane helix</keyword>
<keyword evidence="1" id="KW-0175">Coiled coil</keyword>
<keyword evidence="2" id="KW-0472">Membrane</keyword>
<protein>
    <submittedName>
        <fullName evidence="3">Uncharacterized protein</fullName>
    </submittedName>
</protein>
<organism evidence="3 4">
    <name type="scientific">Durusdinium trenchii</name>
    <dbReference type="NCBI Taxonomy" id="1381693"/>
    <lineage>
        <taxon>Eukaryota</taxon>
        <taxon>Sar</taxon>
        <taxon>Alveolata</taxon>
        <taxon>Dinophyceae</taxon>
        <taxon>Suessiales</taxon>
        <taxon>Symbiodiniaceae</taxon>
        <taxon>Durusdinium</taxon>
    </lineage>
</organism>
<feature type="coiled-coil region" evidence="1">
    <location>
        <begin position="28"/>
        <end position="108"/>
    </location>
</feature>
<keyword evidence="2" id="KW-0812">Transmembrane</keyword>
<evidence type="ECO:0000256" key="2">
    <source>
        <dbReference type="SAM" id="Phobius"/>
    </source>
</evidence>
<sequence>MSGTLELLLKDIGRWKSWFLLVSLRSKARRLLEDALMAERRRAEVEAQGRRKLEQEIEAEKQRVEDERRRKIEEAEMAARLDEEKRLEEELEAARRRAEEEARLAAQRTEDLAAVHCVIPTQRRAALPTLLRLLQGDQASTLMIPCANDLRNADVQLFHTLRFQSHLEYPVLMALGSLVLLTLLLGCLAVEGAELYFSGIV</sequence>
<name>A0ABP0I944_9DINO</name>
<dbReference type="Proteomes" id="UP001642484">
    <property type="component" value="Unassembled WGS sequence"/>
</dbReference>
<evidence type="ECO:0000313" key="3">
    <source>
        <dbReference type="EMBL" id="CAK8997839.1"/>
    </source>
</evidence>
<reference evidence="3 4" key="1">
    <citation type="submission" date="2024-02" db="EMBL/GenBank/DDBJ databases">
        <authorList>
            <person name="Chen Y."/>
            <person name="Shah S."/>
            <person name="Dougan E. K."/>
            <person name="Thang M."/>
            <person name="Chan C."/>
        </authorList>
    </citation>
    <scope>NUCLEOTIDE SEQUENCE [LARGE SCALE GENOMIC DNA]</scope>
</reference>
<accession>A0ABP0I944</accession>